<feature type="transmembrane region" description="Helical" evidence="2">
    <location>
        <begin position="113"/>
        <end position="137"/>
    </location>
</feature>
<protein>
    <recommendedName>
        <fullName evidence="5">MARVEL domain-containing protein</fullName>
    </recommendedName>
</protein>
<feature type="transmembrane region" description="Helical" evidence="2">
    <location>
        <begin position="46"/>
        <end position="65"/>
    </location>
</feature>
<keyword evidence="2" id="KW-1133">Transmembrane helix</keyword>
<dbReference type="Proteomes" id="UP000775872">
    <property type="component" value="Unassembled WGS sequence"/>
</dbReference>
<evidence type="ECO:0008006" key="5">
    <source>
        <dbReference type="Google" id="ProtNLM"/>
    </source>
</evidence>
<evidence type="ECO:0000256" key="1">
    <source>
        <dbReference type="SAM" id="MobiDB-lite"/>
    </source>
</evidence>
<gene>
    <name evidence="3" type="ORF">CSOL1703_00011237</name>
</gene>
<feature type="region of interest" description="Disordered" evidence="1">
    <location>
        <begin position="144"/>
        <end position="177"/>
    </location>
</feature>
<evidence type="ECO:0000256" key="2">
    <source>
        <dbReference type="SAM" id="Phobius"/>
    </source>
</evidence>
<accession>A0A9N9W4Y5</accession>
<dbReference type="OrthoDB" id="3436860at2759"/>
<keyword evidence="4" id="KW-1185">Reference proteome</keyword>
<keyword evidence="2" id="KW-0812">Transmembrane</keyword>
<proteinExistence type="predicted"/>
<evidence type="ECO:0000313" key="4">
    <source>
        <dbReference type="Proteomes" id="UP000775872"/>
    </source>
</evidence>
<feature type="transmembrane region" description="Helical" evidence="2">
    <location>
        <begin position="77"/>
        <end position="101"/>
    </location>
</feature>
<sequence length="177" mass="19616">MIGILSPRYKLVIHVVQILLIIIVLVLSIVRMFNQPAGAPRSRANTMSLGMSAKSLVLILYQLLTEHVRALKKWSSLKVYAILNALEIVFWLAVVFLLIQANINFCAALSCTLSWIIVSLGIVMSLLAVYMTIVTFLDFRNSRSRRNPTSCDMDDSTEVQSVKSYSPPSNTPGASKA</sequence>
<organism evidence="3 4">
    <name type="scientific">Clonostachys solani</name>
    <dbReference type="NCBI Taxonomy" id="160281"/>
    <lineage>
        <taxon>Eukaryota</taxon>
        <taxon>Fungi</taxon>
        <taxon>Dikarya</taxon>
        <taxon>Ascomycota</taxon>
        <taxon>Pezizomycotina</taxon>
        <taxon>Sordariomycetes</taxon>
        <taxon>Hypocreomycetidae</taxon>
        <taxon>Hypocreales</taxon>
        <taxon>Bionectriaceae</taxon>
        <taxon>Clonostachys</taxon>
    </lineage>
</organism>
<keyword evidence="2" id="KW-0472">Membrane</keyword>
<dbReference type="EMBL" id="CABFOC020000011">
    <property type="protein sequence ID" value="CAH0045486.1"/>
    <property type="molecule type" value="Genomic_DNA"/>
</dbReference>
<feature type="compositionally biased region" description="Polar residues" evidence="1">
    <location>
        <begin position="158"/>
        <end position="177"/>
    </location>
</feature>
<feature type="transmembrane region" description="Helical" evidence="2">
    <location>
        <begin position="12"/>
        <end position="34"/>
    </location>
</feature>
<dbReference type="AlphaFoldDB" id="A0A9N9W4Y5"/>
<comment type="caution">
    <text evidence="3">The sequence shown here is derived from an EMBL/GenBank/DDBJ whole genome shotgun (WGS) entry which is preliminary data.</text>
</comment>
<evidence type="ECO:0000313" key="3">
    <source>
        <dbReference type="EMBL" id="CAH0045486.1"/>
    </source>
</evidence>
<reference evidence="3" key="1">
    <citation type="submission" date="2021-10" db="EMBL/GenBank/DDBJ databases">
        <authorList>
            <person name="Piombo E."/>
        </authorList>
    </citation>
    <scope>NUCLEOTIDE SEQUENCE</scope>
</reference>
<name>A0A9N9W4Y5_9HYPO</name>